<evidence type="ECO:0000256" key="1">
    <source>
        <dbReference type="SAM" id="MobiDB-lite"/>
    </source>
</evidence>
<feature type="compositionally biased region" description="Acidic residues" evidence="1">
    <location>
        <begin position="272"/>
        <end position="281"/>
    </location>
</feature>
<dbReference type="Proteomes" id="UP000077266">
    <property type="component" value="Unassembled WGS sequence"/>
</dbReference>
<name>A0A165BPU5_EXIGL</name>
<proteinExistence type="predicted"/>
<protein>
    <submittedName>
        <fullName evidence="2">Uncharacterized protein</fullName>
    </submittedName>
</protein>
<gene>
    <name evidence="2" type="ORF">EXIGLDRAFT_704401</name>
</gene>
<accession>A0A165BPU5</accession>
<evidence type="ECO:0000313" key="2">
    <source>
        <dbReference type="EMBL" id="KZV81033.1"/>
    </source>
</evidence>
<feature type="non-terminal residue" evidence="2">
    <location>
        <position position="1"/>
    </location>
</feature>
<dbReference type="InParanoid" id="A0A165BPU5"/>
<evidence type="ECO:0000313" key="3">
    <source>
        <dbReference type="Proteomes" id="UP000077266"/>
    </source>
</evidence>
<reference evidence="2 3" key="1">
    <citation type="journal article" date="2016" name="Mol. Biol. Evol.">
        <title>Comparative Genomics of Early-Diverging Mushroom-Forming Fungi Provides Insights into the Origins of Lignocellulose Decay Capabilities.</title>
        <authorList>
            <person name="Nagy L.G."/>
            <person name="Riley R."/>
            <person name="Tritt A."/>
            <person name="Adam C."/>
            <person name="Daum C."/>
            <person name="Floudas D."/>
            <person name="Sun H."/>
            <person name="Yadav J.S."/>
            <person name="Pangilinan J."/>
            <person name="Larsson K.H."/>
            <person name="Matsuura K."/>
            <person name="Barry K."/>
            <person name="Labutti K."/>
            <person name="Kuo R."/>
            <person name="Ohm R.A."/>
            <person name="Bhattacharya S.S."/>
            <person name="Shirouzu T."/>
            <person name="Yoshinaga Y."/>
            <person name="Martin F.M."/>
            <person name="Grigoriev I.V."/>
            <person name="Hibbett D.S."/>
        </authorList>
    </citation>
    <scope>NUCLEOTIDE SEQUENCE [LARGE SCALE GENOMIC DNA]</scope>
    <source>
        <strain evidence="2 3">HHB12029</strain>
    </source>
</reference>
<sequence length="300" mass="32993">PDFCHTQSTVRIFPITKLEGEPLDVVNDHVKHFLVPFSDDGSQIQIKTTPPWPTSRITPSYVFGYPMDVPITAILHLHTIGKQTFDVDPDELEKLQRVADVKLTTYKAIPESEMQRYNASWAENLNRWCIRRDLDGLTGPASAPPEPPSAARPIGAMLLQRARGVSVVDRSLFPYLRTISELRTTAGHRSPSSPSLELGIDQEGSNQWPALPALQSADPAASGQKAESDPGVQSGSAWTHPPMRPREEETAGLSASSQTVTIPPETVRYEEQVVEATEEEPFTVVPRKKKRQSLGTGGAK</sequence>
<dbReference type="AlphaFoldDB" id="A0A165BPU5"/>
<feature type="region of interest" description="Disordered" evidence="1">
    <location>
        <begin position="184"/>
        <end position="203"/>
    </location>
</feature>
<keyword evidence="3" id="KW-1185">Reference proteome</keyword>
<feature type="region of interest" description="Disordered" evidence="1">
    <location>
        <begin position="215"/>
        <end position="300"/>
    </location>
</feature>
<dbReference type="EMBL" id="KV426425">
    <property type="protein sequence ID" value="KZV81033.1"/>
    <property type="molecule type" value="Genomic_DNA"/>
</dbReference>
<organism evidence="2 3">
    <name type="scientific">Exidia glandulosa HHB12029</name>
    <dbReference type="NCBI Taxonomy" id="1314781"/>
    <lineage>
        <taxon>Eukaryota</taxon>
        <taxon>Fungi</taxon>
        <taxon>Dikarya</taxon>
        <taxon>Basidiomycota</taxon>
        <taxon>Agaricomycotina</taxon>
        <taxon>Agaricomycetes</taxon>
        <taxon>Auriculariales</taxon>
        <taxon>Exidiaceae</taxon>
        <taxon>Exidia</taxon>
    </lineage>
</organism>